<name>A0A5C3L691_COPMA</name>
<organism evidence="3 4">
    <name type="scientific">Coprinopsis marcescibilis</name>
    <name type="common">Agaric fungus</name>
    <name type="synonym">Psathyrella marcescibilis</name>
    <dbReference type="NCBI Taxonomy" id="230819"/>
    <lineage>
        <taxon>Eukaryota</taxon>
        <taxon>Fungi</taxon>
        <taxon>Dikarya</taxon>
        <taxon>Basidiomycota</taxon>
        <taxon>Agaricomycotina</taxon>
        <taxon>Agaricomycetes</taxon>
        <taxon>Agaricomycetidae</taxon>
        <taxon>Agaricales</taxon>
        <taxon>Agaricineae</taxon>
        <taxon>Psathyrellaceae</taxon>
        <taxon>Coprinopsis</taxon>
    </lineage>
</organism>
<evidence type="ECO:0000256" key="2">
    <source>
        <dbReference type="SAM" id="Phobius"/>
    </source>
</evidence>
<gene>
    <name evidence="3" type="ORF">FA15DRAFT_666111</name>
</gene>
<proteinExistence type="predicted"/>
<keyword evidence="2" id="KW-1133">Transmembrane helix</keyword>
<evidence type="ECO:0000313" key="4">
    <source>
        <dbReference type="Proteomes" id="UP000307440"/>
    </source>
</evidence>
<feature type="compositionally biased region" description="Polar residues" evidence="1">
    <location>
        <begin position="105"/>
        <end position="124"/>
    </location>
</feature>
<keyword evidence="2" id="KW-0812">Transmembrane</keyword>
<protein>
    <submittedName>
        <fullName evidence="3">Uncharacterized protein</fullName>
    </submittedName>
</protein>
<reference evidence="3 4" key="1">
    <citation type="journal article" date="2019" name="Nat. Ecol. Evol.">
        <title>Megaphylogeny resolves global patterns of mushroom evolution.</title>
        <authorList>
            <person name="Varga T."/>
            <person name="Krizsan K."/>
            <person name="Foldi C."/>
            <person name="Dima B."/>
            <person name="Sanchez-Garcia M."/>
            <person name="Sanchez-Ramirez S."/>
            <person name="Szollosi G.J."/>
            <person name="Szarkandi J.G."/>
            <person name="Papp V."/>
            <person name="Albert L."/>
            <person name="Andreopoulos W."/>
            <person name="Angelini C."/>
            <person name="Antonin V."/>
            <person name="Barry K.W."/>
            <person name="Bougher N.L."/>
            <person name="Buchanan P."/>
            <person name="Buyck B."/>
            <person name="Bense V."/>
            <person name="Catcheside P."/>
            <person name="Chovatia M."/>
            <person name="Cooper J."/>
            <person name="Damon W."/>
            <person name="Desjardin D."/>
            <person name="Finy P."/>
            <person name="Geml J."/>
            <person name="Haridas S."/>
            <person name="Hughes K."/>
            <person name="Justo A."/>
            <person name="Karasinski D."/>
            <person name="Kautmanova I."/>
            <person name="Kiss B."/>
            <person name="Kocsube S."/>
            <person name="Kotiranta H."/>
            <person name="LaButti K.M."/>
            <person name="Lechner B.E."/>
            <person name="Liimatainen K."/>
            <person name="Lipzen A."/>
            <person name="Lukacs Z."/>
            <person name="Mihaltcheva S."/>
            <person name="Morgado L.N."/>
            <person name="Niskanen T."/>
            <person name="Noordeloos M.E."/>
            <person name="Ohm R.A."/>
            <person name="Ortiz-Santana B."/>
            <person name="Ovrebo C."/>
            <person name="Racz N."/>
            <person name="Riley R."/>
            <person name="Savchenko A."/>
            <person name="Shiryaev A."/>
            <person name="Soop K."/>
            <person name="Spirin V."/>
            <person name="Szebenyi C."/>
            <person name="Tomsovsky M."/>
            <person name="Tulloss R.E."/>
            <person name="Uehling J."/>
            <person name="Grigoriev I.V."/>
            <person name="Vagvolgyi C."/>
            <person name="Papp T."/>
            <person name="Martin F.M."/>
            <person name="Miettinen O."/>
            <person name="Hibbett D.S."/>
            <person name="Nagy L.G."/>
        </authorList>
    </citation>
    <scope>NUCLEOTIDE SEQUENCE [LARGE SCALE GENOMIC DNA]</scope>
    <source>
        <strain evidence="3 4">CBS 121175</strain>
    </source>
</reference>
<feature type="transmembrane region" description="Helical" evidence="2">
    <location>
        <begin position="34"/>
        <end position="52"/>
    </location>
</feature>
<dbReference type="AlphaFoldDB" id="A0A5C3L691"/>
<dbReference type="EMBL" id="ML210162">
    <property type="protein sequence ID" value="TFK27656.1"/>
    <property type="molecule type" value="Genomic_DNA"/>
</dbReference>
<dbReference type="Proteomes" id="UP000307440">
    <property type="component" value="Unassembled WGS sequence"/>
</dbReference>
<feature type="compositionally biased region" description="Polar residues" evidence="1">
    <location>
        <begin position="87"/>
        <end position="98"/>
    </location>
</feature>
<evidence type="ECO:0000313" key="3">
    <source>
        <dbReference type="EMBL" id="TFK27656.1"/>
    </source>
</evidence>
<sequence>MPVLCNVSVNCNELARTGDMVDNAGAGSSHTNRVPAVLLVLIIVSGYVLALWDRWRRLRSSEQQPVVQREDTVPGYGTVAPILELPSNRQVSKPTQNIHYAVKVPSSSGEGRSGDSPNGRTTQL</sequence>
<evidence type="ECO:0000256" key="1">
    <source>
        <dbReference type="SAM" id="MobiDB-lite"/>
    </source>
</evidence>
<feature type="region of interest" description="Disordered" evidence="1">
    <location>
        <begin position="87"/>
        <end position="124"/>
    </location>
</feature>
<keyword evidence="2" id="KW-0472">Membrane</keyword>
<keyword evidence="4" id="KW-1185">Reference proteome</keyword>
<accession>A0A5C3L691</accession>